<proteinExistence type="predicted"/>
<protein>
    <submittedName>
        <fullName evidence="2">Phosphoesterase</fullName>
    </submittedName>
</protein>
<feature type="signal peptide" evidence="1">
    <location>
        <begin position="1"/>
        <end position="26"/>
    </location>
</feature>
<dbReference type="OrthoDB" id="8055872at2"/>
<evidence type="ECO:0000256" key="1">
    <source>
        <dbReference type="SAM" id="SignalP"/>
    </source>
</evidence>
<dbReference type="Gene3D" id="3.60.21.10">
    <property type="match status" value="1"/>
</dbReference>
<reference evidence="2 3" key="1">
    <citation type="submission" date="2015-01" db="EMBL/GenBank/DDBJ databases">
        <title>Draft Genome Sequence of the Biocontrol and Plant Growth-Promoting Rhizobacteria (PGPR) Pseudomonas fluorescens UM270.</title>
        <authorList>
            <person name="Hernandez-Salmeron J.E."/>
            <person name="Santoyo G."/>
            <person name="Moreno-Hagelsieb G."/>
            <person name="Hernandez-Leon R."/>
        </authorList>
    </citation>
    <scope>NUCLEOTIDE SEQUENCE [LARGE SCALE GENOMIC DNA]</scope>
    <source>
        <strain evidence="2 3">UM270</strain>
    </source>
</reference>
<feature type="chain" id="PRO_5002217519" evidence="1">
    <location>
        <begin position="27"/>
        <end position="332"/>
    </location>
</feature>
<evidence type="ECO:0000313" key="2">
    <source>
        <dbReference type="EMBL" id="KIQ61205.1"/>
    </source>
</evidence>
<dbReference type="AlphaFoldDB" id="A0A0D0MZJ0"/>
<keyword evidence="1" id="KW-0732">Signal</keyword>
<gene>
    <name evidence="2" type="ORF">RL74_01315</name>
</gene>
<dbReference type="Proteomes" id="UP000032101">
    <property type="component" value="Unassembled WGS sequence"/>
</dbReference>
<organism evidence="2 3">
    <name type="scientific">Pseudomonas fluorescens</name>
    <dbReference type="NCBI Taxonomy" id="294"/>
    <lineage>
        <taxon>Bacteria</taxon>
        <taxon>Pseudomonadati</taxon>
        <taxon>Pseudomonadota</taxon>
        <taxon>Gammaproteobacteria</taxon>
        <taxon>Pseudomonadales</taxon>
        <taxon>Pseudomonadaceae</taxon>
        <taxon>Pseudomonas</taxon>
    </lineage>
</organism>
<dbReference type="PATRIC" id="fig|294.124.peg.269"/>
<name>A0A0D0MZJ0_PSEFL</name>
<sequence length="332" mass="36578">MKKLTDLKLLSALLVLYGVPAAHSLAADVAPSAIVFAASPKYPSSEKSENGEAESASDTASRSRWLIDAQYASIAEFRAQSGGPAAVPVMINGNLTRSGQASERSYIKTVLQNKLNNIYDYGLGNHDYDFNVESCASCAAGSVDDFKERYWGKARNMDLSARASGLTKTWYGSLAYARDFGDVHLVQLHNQPTYSVNFSTHAVFNTTAYEITASLDWLERDLQQARSQGKIILLSLNQPFRWPVPVAEITRFKQLIEDHGVTAVFSVDGNNKPGAHPPNYTYGDVPLFTSGSAVRKTWLHAKLSDDRKHLTVHIIADNDWRNPVASHTVEVR</sequence>
<dbReference type="InterPro" id="IPR029052">
    <property type="entry name" value="Metallo-depent_PP-like"/>
</dbReference>
<dbReference type="RefSeq" id="WP_042728024.1">
    <property type="nucleotide sequence ID" value="NZ_JXNZ01000007.1"/>
</dbReference>
<dbReference type="EMBL" id="JXNZ01000007">
    <property type="protein sequence ID" value="KIQ61205.1"/>
    <property type="molecule type" value="Genomic_DNA"/>
</dbReference>
<comment type="caution">
    <text evidence="2">The sequence shown here is derived from an EMBL/GenBank/DDBJ whole genome shotgun (WGS) entry which is preliminary data.</text>
</comment>
<accession>A0A0D0MZJ0</accession>
<evidence type="ECO:0000313" key="3">
    <source>
        <dbReference type="Proteomes" id="UP000032101"/>
    </source>
</evidence>
<dbReference type="SUPFAM" id="SSF56300">
    <property type="entry name" value="Metallo-dependent phosphatases"/>
    <property type="match status" value="1"/>
</dbReference>